<organism evidence="1 2">
    <name type="scientific">Python bivittatus</name>
    <name type="common">Burmese python</name>
    <name type="synonym">Python molurus bivittatus</name>
    <dbReference type="NCBI Taxonomy" id="176946"/>
    <lineage>
        <taxon>Eukaryota</taxon>
        <taxon>Metazoa</taxon>
        <taxon>Chordata</taxon>
        <taxon>Craniata</taxon>
        <taxon>Vertebrata</taxon>
        <taxon>Euteleostomi</taxon>
        <taxon>Lepidosauria</taxon>
        <taxon>Squamata</taxon>
        <taxon>Bifurcata</taxon>
        <taxon>Unidentata</taxon>
        <taxon>Episquamata</taxon>
        <taxon>Toxicofera</taxon>
        <taxon>Serpentes</taxon>
        <taxon>Henophidia</taxon>
        <taxon>Pythonidae</taxon>
        <taxon>Python</taxon>
    </lineage>
</organism>
<name>A0A9F5JCB8_PYTBI</name>
<reference evidence="2" key="1">
    <citation type="submission" date="2025-08" db="UniProtKB">
        <authorList>
            <consortium name="RefSeq"/>
        </authorList>
    </citation>
    <scope>IDENTIFICATION</scope>
    <source>
        <tissue evidence="2">Liver</tissue>
    </source>
</reference>
<evidence type="ECO:0000313" key="1">
    <source>
        <dbReference type="Proteomes" id="UP000695026"/>
    </source>
</evidence>
<dbReference type="KEGG" id="pbi:112542183"/>
<feature type="non-terminal residue" evidence="2">
    <location>
        <position position="164"/>
    </location>
</feature>
<dbReference type="Proteomes" id="UP000695026">
    <property type="component" value="Unplaced"/>
</dbReference>
<accession>A0A9F5JCB8</accession>
<protein>
    <submittedName>
        <fullName evidence="2">Collagen alpha-1(XIX) chain-like</fullName>
    </submittedName>
</protein>
<dbReference type="GeneID" id="112542183"/>
<dbReference type="InterPro" id="IPR013320">
    <property type="entry name" value="ConA-like_dom_sf"/>
</dbReference>
<gene>
    <name evidence="2" type="primary">LOC112542183</name>
</gene>
<proteinExistence type="predicted"/>
<dbReference type="SUPFAM" id="SSF49899">
    <property type="entry name" value="Concanavalin A-like lectins/glucanases"/>
    <property type="match status" value="1"/>
</dbReference>
<dbReference type="AlphaFoldDB" id="A0A9F5JCB8"/>
<sequence>MQSTQRNSLHYVFKSRKIYPIFDRQWHKLGISVQSRMISLYVDCSLIEQRMTEEKASPDFQGKILIATHYLDGKPVDIELGRMILHCNPSLASQENCCELSEHVQPLEKSLKTTAASPSIGHIGEIHALPIMEKNSGEKCFCSQNKGEAGLPGVAGLPGHKGEK</sequence>
<dbReference type="Gene3D" id="2.60.120.200">
    <property type="match status" value="1"/>
</dbReference>
<keyword evidence="1" id="KW-1185">Reference proteome</keyword>
<dbReference type="OMA" id="LELEMCC"/>
<evidence type="ECO:0000313" key="2">
    <source>
        <dbReference type="RefSeq" id="XP_025030121.1"/>
    </source>
</evidence>
<dbReference type="RefSeq" id="XP_025030121.1">
    <property type="nucleotide sequence ID" value="XM_025174353.1"/>
</dbReference>
<dbReference type="OrthoDB" id="10256829at2759"/>